<dbReference type="PANTHER" id="PTHR12156:SF21">
    <property type="entry name" value="PLECKSTRIN HOMOLOGY-LIKE DOMAIN FAMILY B MEMBER 2"/>
    <property type="match status" value="1"/>
</dbReference>
<feature type="region of interest" description="Disordered" evidence="2">
    <location>
        <begin position="304"/>
        <end position="432"/>
    </location>
</feature>
<feature type="region of interest" description="Disordered" evidence="2">
    <location>
        <begin position="499"/>
        <end position="528"/>
    </location>
</feature>
<feature type="compositionally biased region" description="Polar residues" evidence="2">
    <location>
        <begin position="29"/>
        <end position="64"/>
    </location>
</feature>
<dbReference type="InterPro" id="IPR011993">
    <property type="entry name" value="PH-like_dom_sf"/>
</dbReference>
<evidence type="ECO:0000259" key="3">
    <source>
        <dbReference type="PROSITE" id="PS50003"/>
    </source>
</evidence>
<evidence type="ECO:0000256" key="1">
    <source>
        <dbReference type="SAM" id="Coils"/>
    </source>
</evidence>
<dbReference type="PANTHER" id="PTHR12156">
    <property type="entry name" value="PLECKSTRIN HOMOLOGY-LIKE DOMAIN, FAMILY B, MEMBER 3"/>
    <property type="match status" value="1"/>
</dbReference>
<feature type="compositionally biased region" description="Acidic residues" evidence="2">
    <location>
        <begin position="339"/>
        <end position="349"/>
    </location>
</feature>
<feature type="compositionally biased region" description="Polar residues" evidence="2">
    <location>
        <begin position="673"/>
        <end position="684"/>
    </location>
</feature>
<feature type="compositionally biased region" description="Polar residues" evidence="2">
    <location>
        <begin position="146"/>
        <end position="155"/>
    </location>
</feature>
<feature type="domain" description="PH" evidence="3">
    <location>
        <begin position="896"/>
        <end position="986"/>
    </location>
</feature>
<evidence type="ECO:0000313" key="4">
    <source>
        <dbReference type="EMBL" id="TNN84671.1"/>
    </source>
</evidence>
<reference evidence="4 5" key="1">
    <citation type="submission" date="2019-03" db="EMBL/GenBank/DDBJ databases">
        <title>First draft genome of Liparis tanakae, snailfish: a comprehensive survey of snailfish specific genes.</title>
        <authorList>
            <person name="Kim W."/>
            <person name="Song I."/>
            <person name="Jeong J.-H."/>
            <person name="Kim D."/>
            <person name="Kim S."/>
            <person name="Ryu S."/>
            <person name="Song J.Y."/>
            <person name="Lee S.K."/>
        </authorList>
    </citation>
    <scope>NUCLEOTIDE SEQUENCE [LARGE SCALE GENOMIC DNA]</scope>
    <source>
        <tissue evidence="4">Muscle</tissue>
    </source>
</reference>
<feature type="compositionally biased region" description="Polar residues" evidence="2">
    <location>
        <begin position="84"/>
        <end position="139"/>
    </location>
</feature>
<gene>
    <name evidence="4" type="primary">Phldb2_1</name>
    <name evidence="4" type="ORF">EYF80_005086</name>
</gene>
<keyword evidence="5" id="KW-1185">Reference proteome</keyword>
<dbReference type="Pfam" id="PF00169">
    <property type="entry name" value="PH"/>
    <property type="match status" value="1"/>
</dbReference>
<feature type="compositionally biased region" description="Basic and acidic residues" evidence="2">
    <location>
        <begin position="264"/>
        <end position="284"/>
    </location>
</feature>
<dbReference type="OrthoDB" id="6020705at2759"/>
<keyword evidence="1" id="KW-0175">Coiled coil</keyword>
<feature type="coiled-coil region" evidence="1">
    <location>
        <begin position="781"/>
        <end position="847"/>
    </location>
</feature>
<dbReference type="SMART" id="SM00233">
    <property type="entry name" value="PH"/>
    <property type="match status" value="1"/>
</dbReference>
<dbReference type="InterPro" id="IPR052212">
    <property type="entry name" value="PH-like_domain"/>
</dbReference>
<dbReference type="Proteomes" id="UP000314294">
    <property type="component" value="Unassembled WGS sequence"/>
</dbReference>
<feature type="coiled-coil region" evidence="1">
    <location>
        <begin position="590"/>
        <end position="638"/>
    </location>
</feature>
<sequence length="986" mass="110281">MPSSPRLGRRSFGNQEPAPSSRPRKYSAGSLNGMTGGAQSRSLPRLCPSQSPRDNNNGALTLSTLPPRRSDVAGGYKLSKDYYNYNQNASPDFNHKSSQLSSNRNQVQSKSQGESVVSISLSSPKNLPSTMATIPSTTAPPDVTIPSRTGGSSSPRVAKKLSLTSTSSVGSIGSTSSSPPEPERLASRGASPGAGPSLGERRGVGQELAGSPGPRLGERRSSLGKAGLEPGTGLGERRQSFGKAGVTPPGGLRERRGSISSLSGKEELTDYHQHQKEERLREQEVERLERQRLETILSLCSELGRSARDDGGSATSPTSAVADLRKINQELEKLQLNDGDGDDDDDDDTPSVFSDSFSTNGNGPGNGHMASPGSENGYYEDDLQVGRRRSSGHRDNRAASPAVSLRSFAPSPSPRAQRTNEEMRPSEEEVRRVEEERIQVLNNMEELEQKIKELDNQMDESAQEVELERALVEAEQESEIAAFQQEKYALEALHNKMSDLETKSQQEKDKRSQLDSCPEATKEPLQEQLARDCEVLDAESKRFEDLEFQQLESESRQDEEKESHTQKLLRETADYQRSTVTRKERLLTLKKQATQITQQAQREKESFLKERSTLEAMLQREKENLTMLERKYADLTGGRSFTLREGYVTVREINELYSQLGAEPKPALAPTLANASPESEVNSSPDDDAPKLEYESHHPLVQSTSCGSILPRIFSFPNKETESRRVHKGQPGSRAASQNNVYLDAFGYRDNQAFDTMSVDSTDSIETSISACSPDNISSASTSNMAKLEEMERLLREAQQEKSRLLEYKEQEMEVRNQALDEERKRREDLEKRLLEETSRRQKLIDREVKLREKQRAQSRPLTRYLPVRKDDFDLRAHIESAGHSTDTCFHLSISEKTCRGYLIKMGGKIKTWKKRWFVFDRNRRTLSYYSDKHEAKLKGSPNPSLTFSVKTHDRVYYMVAPSPEAMRIWMDVIVTGAEGYTQFMV</sequence>
<dbReference type="AlphaFoldDB" id="A0A4Z2J412"/>
<dbReference type="PROSITE" id="PS50003">
    <property type="entry name" value="PH_DOMAIN"/>
    <property type="match status" value="1"/>
</dbReference>
<dbReference type="SUPFAM" id="SSF50729">
    <property type="entry name" value="PH domain-like"/>
    <property type="match status" value="1"/>
</dbReference>
<feature type="compositionally biased region" description="Basic and acidic residues" evidence="2">
    <location>
        <begin position="323"/>
        <end position="335"/>
    </location>
</feature>
<feature type="compositionally biased region" description="Basic and acidic residues" evidence="2">
    <location>
        <begin position="499"/>
        <end position="513"/>
    </location>
</feature>
<protein>
    <submittedName>
        <fullName evidence="4">Pleckstrin y-like domain family B member 2</fullName>
    </submittedName>
</protein>
<organism evidence="4 5">
    <name type="scientific">Liparis tanakae</name>
    <name type="common">Tanaka's snailfish</name>
    <dbReference type="NCBI Taxonomy" id="230148"/>
    <lineage>
        <taxon>Eukaryota</taxon>
        <taxon>Metazoa</taxon>
        <taxon>Chordata</taxon>
        <taxon>Craniata</taxon>
        <taxon>Vertebrata</taxon>
        <taxon>Euteleostomi</taxon>
        <taxon>Actinopterygii</taxon>
        <taxon>Neopterygii</taxon>
        <taxon>Teleostei</taxon>
        <taxon>Neoteleostei</taxon>
        <taxon>Acanthomorphata</taxon>
        <taxon>Eupercaria</taxon>
        <taxon>Perciformes</taxon>
        <taxon>Cottioidei</taxon>
        <taxon>Cottales</taxon>
        <taxon>Liparidae</taxon>
        <taxon>Liparis</taxon>
    </lineage>
</organism>
<feature type="region of interest" description="Disordered" evidence="2">
    <location>
        <begin position="668"/>
        <end position="692"/>
    </location>
</feature>
<evidence type="ECO:0000256" key="2">
    <source>
        <dbReference type="SAM" id="MobiDB-lite"/>
    </source>
</evidence>
<evidence type="ECO:0000313" key="5">
    <source>
        <dbReference type="Proteomes" id="UP000314294"/>
    </source>
</evidence>
<dbReference type="GO" id="GO:0045180">
    <property type="term" value="C:basal cortex"/>
    <property type="evidence" value="ECO:0007669"/>
    <property type="project" value="TreeGrafter"/>
</dbReference>
<feature type="compositionally biased region" description="Polar residues" evidence="2">
    <location>
        <begin position="351"/>
        <end position="361"/>
    </location>
</feature>
<dbReference type="EMBL" id="SRLO01000025">
    <property type="protein sequence ID" value="TNN84671.1"/>
    <property type="molecule type" value="Genomic_DNA"/>
</dbReference>
<feature type="region of interest" description="Disordered" evidence="2">
    <location>
        <begin position="1"/>
        <end position="284"/>
    </location>
</feature>
<feature type="compositionally biased region" description="Basic and acidic residues" evidence="2">
    <location>
        <begin position="418"/>
        <end position="432"/>
    </location>
</feature>
<comment type="caution">
    <text evidence="4">The sequence shown here is derived from an EMBL/GenBank/DDBJ whole genome shotgun (WGS) entry which is preliminary data.</text>
</comment>
<dbReference type="GO" id="GO:0070507">
    <property type="term" value="P:regulation of microtubule cytoskeleton organization"/>
    <property type="evidence" value="ECO:0007669"/>
    <property type="project" value="TreeGrafter"/>
</dbReference>
<accession>A0A4Z2J412</accession>
<feature type="compositionally biased region" description="Low complexity" evidence="2">
    <location>
        <begin position="161"/>
        <end position="178"/>
    </location>
</feature>
<proteinExistence type="predicted"/>
<dbReference type="InterPro" id="IPR001849">
    <property type="entry name" value="PH_domain"/>
</dbReference>
<dbReference type="Gene3D" id="2.30.29.30">
    <property type="entry name" value="Pleckstrin-homology domain (PH domain)/Phosphotyrosine-binding domain (PTB)"/>
    <property type="match status" value="1"/>
</dbReference>
<name>A0A4Z2J412_9TELE</name>